<organism evidence="14 15">
    <name type="scientific">Luteitalea pratensis</name>
    <dbReference type="NCBI Taxonomy" id="1855912"/>
    <lineage>
        <taxon>Bacteria</taxon>
        <taxon>Pseudomonadati</taxon>
        <taxon>Acidobacteriota</taxon>
        <taxon>Vicinamibacteria</taxon>
        <taxon>Vicinamibacterales</taxon>
        <taxon>Vicinamibacteraceae</taxon>
        <taxon>Luteitalea</taxon>
    </lineage>
</organism>
<dbReference type="CDD" id="cd00609">
    <property type="entry name" value="AAT_like"/>
    <property type="match status" value="1"/>
</dbReference>
<dbReference type="Proteomes" id="UP000076079">
    <property type="component" value="Chromosome"/>
</dbReference>
<dbReference type="InterPro" id="IPR050106">
    <property type="entry name" value="HistidinolP_aminotransfase"/>
</dbReference>
<dbReference type="InterPro" id="IPR015424">
    <property type="entry name" value="PyrdxlP-dep_Trfase"/>
</dbReference>
<dbReference type="PANTHER" id="PTHR43643">
    <property type="entry name" value="HISTIDINOL-PHOSPHATE AMINOTRANSFERASE 2"/>
    <property type="match status" value="1"/>
</dbReference>
<dbReference type="PROSITE" id="PS00599">
    <property type="entry name" value="AA_TRANSFER_CLASS_2"/>
    <property type="match status" value="1"/>
</dbReference>
<feature type="region of interest" description="Disordered" evidence="12">
    <location>
        <begin position="1"/>
        <end position="28"/>
    </location>
</feature>
<comment type="pathway">
    <text evidence="2">Amino-acid biosynthesis; L-histidine biosynthesis; L-histidine from 5-phospho-alpha-D-ribose 1-diphosphate: step 7/9.</text>
</comment>
<evidence type="ECO:0000256" key="6">
    <source>
        <dbReference type="ARBA" id="ARBA00022605"/>
    </source>
</evidence>
<keyword evidence="8 11" id="KW-0663">Pyridoxal phosphate</keyword>
<evidence type="ECO:0000256" key="2">
    <source>
        <dbReference type="ARBA" id="ARBA00005011"/>
    </source>
</evidence>
<keyword evidence="9" id="KW-0368">Histidine biosynthesis</keyword>
<evidence type="ECO:0000256" key="7">
    <source>
        <dbReference type="ARBA" id="ARBA00022679"/>
    </source>
</evidence>
<proteinExistence type="inferred from homology"/>
<dbReference type="AlphaFoldDB" id="A0A143PX62"/>
<dbReference type="GO" id="GO:0030170">
    <property type="term" value="F:pyridoxal phosphate binding"/>
    <property type="evidence" value="ECO:0007669"/>
    <property type="project" value="InterPro"/>
</dbReference>
<dbReference type="OrthoDB" id="9813612at2"/>
<dbReference type="EC" id="2.6.1.9" evidence="4"/>
<keyword evidence="15" id="KW-1185">Reference proteome</keyword>
<comment type="catalytic activity">
    <reaction evidence="10">
        <text>L-histidinol phosphate + 2-oxoglutarate = 3-(imidazol-4-yl)-2-oxopropyl phosphate + L-glutamate</text>
        <dbReference type="Rhea" id="RHEA:23744"/>
        <dbReference type="ChEBI" id="CHEBI:16810"/>
        <dbReference type="ChEBI" id="CHEBI:29985"/>
        <dbReference type="ChEBI" id="CHEBI:57766"/>
        <dbReference type="ChEBI" id="CHEBI:57980"/>
        <dbReference type="EC" id="2.6.1.9"/>
    </reaction>
</comment>
<evidence type="ECO:0000256" key="8">
    <source>
        <dbReference type="ARBA" id="ARBA00022898"/>
    </source>
</evidence>
<evidence type="ECO:0000256" key="10">
    <source>
        <dbReference type="ARBA" id="ARBA00047481"/>
    </source>
</evidence>
<dbReference type="STRING" id="1855912.LuPra_06090"/>
<sequence>MTTARAGDRAGTSGSMERPGTVAPAGANQYEYDRADAPADALRLHLNEHTGGCSAAVTEAVARVTRETVAKYPDYTAVTRAVADHLDVPTSRVLLTNGLDEGIFAVAIAQLRPPGVAAGLVRQPARGTSPAPAPVSASGTGRKSRIVAGSLQPVACGLNEALILEPAFGMYADAVEAVGGTVVRVMPGAGLSLDREAIAAAVTPLTGALFVASPGNPSGISLTLAEITWLASLLPAGALLLLDEAYVEFGGESFIPHLDRWSNVVVGRTFAKAYGLAGMRVGAVVAREDVITRLRRVLPPYSLNVFVVAALEAALGDRAYMDDYRAQVAESKRLLYDACERWGLPCVRSDANFVLVRAGDKRQALLDGLQARNIYIRDRDRQPGCEGCVRVTTGLVTHTTTCIAAMEEILCARA</sequence>
<keyword evidence="5 14" id="KW-0032">Aminotransferase</keyword>
<dbReference type="RefSeq" id="WP_110174230.1">
    <property type="nucleotide sequence ID" value="NZ_CP015136.1"/>
</dbReference>
<evidence type="ECO:0000313" key="14">
    <source>
        <dbReference type="EMBL" id="AMY12808.1"/>
    </source>
</evidence>
<dbReference type="GO" id="GO:0000105">
    <property type="term" value="P:L-histidine biosynthetic process"/>
    <property type="evidence" value="ECO:0007669"/>
    <property type="project" value="UniProtKB-KW"/>
</dbReference>
<protein>
    <recommendedName>
        <fullName evidence="4">histidinol-phosphate transaminase</fullName>
        <ecNumber evidence="4">2.6.1.9</ecNumber>
    </recommendedName>
</protein>
<evidence type="ECO:0000256" key="9">
    <source>
        <dbReference type="ARBA" id="ARBA00023102"/>
    </source>
</evidence>
<dbReference type="KEGG" id="abac:LuPra_06090"/>
<evidence type="ECO:0000256" key="4">
    <source>
        <dbReference type="ARBA" id="ARBA00012748"/>
    </source>
</evidence>
<dbReference type="EMBL" id="CP015136">
    <property type="protein sequence ID" value="AMY12808.1"/>
    <property type="molecule type" value="Genomic_DNA"/>
</dbReference>
<evidence type="ECO:0000256" key="11">
    <source>
        <dbReference type="RuleBase" id="RU003693"/>
    </source>
</evidence>
<dbReference type="InterPro" id="IPR004839">
    <property type="entry name" value="Aminotransferase_I/II_large"/>
</dbReference>
<dbReference type="Gene3D" id="3.40.640.10">
    <property type="entry name" value="Type I PLP-dependent aspartate aminotransferase-like (Major domain)"/>
    <property type="match status" value="2"/>
</dbReference>
<evidence type="ECO:0000256" key="5">
    <source>
        <dbReference type="ARBA" id="ARBA00022576"/>
    </source>
</evidence>
<reference evidence="14 15" key="1">
    <citation type="journal article" date="2016" name="Genome Announc.">
        <title>First Complete Genome Sequence of a Subdivision 6 Acidobacterium Strain.</title>
        <authorList>
            <person name="Huang S."/>
            <person name="Vieira S."/>
            <person name="Bunk B."/>
            <person name="Riedel T."/>
            <person name="Sproer C."/>
            <person name="Overmann J."/>
        </authorList>
    </citation>
    <scope>NUCLEOTIDE SEQUENCE [LARGE SCALE GENOMIC DNA]</scope>
    <source>
        <strain evidence="15">DSM 100886 HEG_-6_39</strain>
    </source>
</reference>
<evidence type="ECO:0000313" key="15">
    <source>
        <dbReference type="Proteomes" id="UP000076079"/>
    </source>
</evidence>
<evidence type="ECO:0000256" key="1">
    <source>
        <dbReference type="ARBA" id="ARBA00001933"/>
    </source>
</evidence>
<comment type="similarity">
    <text evidence="3">Belongs to the class-II pyridoxal-phosphate-dependent aminotransferase family. Histidinol-phosphate aminotransferase subfamily.</text>
</comment>
<reference evidence="15" key="2">
    <citation type="submission" date="2016-04" db="EMBL/GenBank/DDBJ databases">
        <title>First Complete Genome Sequence of a Subdivision 6 Acidobacterium.</title>
        <authorList>
            <person name="Huang S."/>
            <person name="Vieira S."/>
            <person name="Bunk B."/>
            <person name="Riedel T."/>
            <person name="Sproeer C."/>
            <person name="Overmann J."/>
        </authorList>
    </citation>
    <scope>NUCLEOTIDE SEQUENCE [LARGE SCALE GENOMIC DNA]</scope>
    <source>
        <strain evidence="15">DSM 100886 HEG_-6_39</strain>
    </source>
</reference>
<keyword evidence="7 14" id="KW-0808">Transferase</keyword>
<dbReference type="PANTHER" id="PTHR43643:SF6">
    <property type="entry name" value="HISTIDINOL-PHOSPHATE AMINOTRANSFERASE"/>
    <property type="match status" value="1"/>
</dbReference>
<name>A0A143PX62_LUTPR</name>
<accession>A0A143PX62</accession>
<dbReference type="InterPro" id="IPR001917">
    <property type="entry name" value="Aminotrans_II_pyridoxalP_BS"/>
</dbReference>
<dbReference type="InterPro" id="IPR015422">
    <property type="entry name" value="PyrdxlP-dep_Trfase_small"/>
</dbReference>
<comment type="cofactor">
    <cofactor evidence="1 11">
        <name>pyridoxal 5'-phosphate</name>
        <dbReference type="ChEBI" id="CHEBI:597326"/>
    </cofactor>
</comment>
<dbReference type="Pfam" id="PF00155">
    <property type="entry name" value="Aminotran_1_2"/>
    <property type="match status" value="1"/>
</dbReference>
<dbReference type="InterPro" id="IPR015421">
    <property type="entry name" value="PyrdxlP-dep_Trfase_major"/>
</dbReference>
<dbReference type="GO" id="GO:0004400">
    <property type="term" value="F:histidinol-phosphate transaminase activity"/>
    <property type="evidence" value="ECO:0007669"/>
    <property type="project" value="UniProtKB-EC"/>
</dbReference>
<evidence type="ECO:0000256" key="12">
    <source>
        <dbReference type="SAM" id="MobiDB-lite"/>
    </source>
</evidence>
<keyword evidence="6" id="KW-0028">Amino-acid biosynthesis</keyword>
<feature type="domain" description="Aminotransferase class I/classII large" evidence="13">
    <location>
        <begin position="160"/>
        <end position="395"/>
    </location>
</feature>
<gene>
    <name evidence="14" type="primary">hisC_2</name>
    <name evidence="14" type="ORF">LuPra_06090</name>
</gene>
<evidence type="ECO:0000256" key="3">
    <source>
        <dbReference type="ARBA" id="ARBA00007970"/>
    </source>
</evidence>
<dbReference type="Gene3D" id="3.90.1150.10">
    <property type="entry name" value="Aspartate Aminotransferase, domain 1"/>
    <property type="match status" value="2"/>
</dbReference>
<dbReference type="SUPFAM" id="SSF53383">
    <property type="entry name" value="PLP-dependent transferases"/>
    <property type="match status" value="1"/>
</dbReference>
<evidence type="ECO:0000259" key="13">
    <source>
        <dbReference type="Pfam" id="PF00155"/>
    </source>
</evidence>